<dbReference type="AlphaFoldDB" id="A0A926DBB8"/>
<name>A0A926DBB8_9FIRM</name>
<accession>A0A926DBB8</accession>
<evidence type="ECO:0000313" key="1">
    <source>
        <dbReference type="EMBL" id="MBC8534727.1"/>
    </source>
</evidence>
<protein>
    <submittedName>
        <fullName evidence="1">Uncharacterized protein</fullName>
    </submittedName>
</protein>
<organism evidence="1 2">
    <name type="scientific">Yeguia hominis</name>
    <dbReference type="NCBI Taxonomy" id="2763662"/>
    <lineage>
        <taxon>Bacteria</taxon>
        <taxon>Bacillati</taxon>
        <taxon>Bacillota</taxon>
        <taxon>Clostridia</taxon>
        <taxon>Eubacteriales</taxon>
        <taxon>Yeguiaceae</taxon>
        <taxon>Yeguia</taxon>
    </lineage>
</organism>
<dbReference type="EMBL" id="JACRSN010000021">
    <property type="protein sequence ID" value="MBC8534727.1"/>
    <property type="molecule type" value="Genomic_DNA"/>
</dbReference>
<proteinExistence type="predicted"/>
<evidence type="ECO:0000313" key="2">
    <source>
        <dbReference type="Proteomes" id="UP000651482"/>
    </source>
</evidence>
<dbReference type="RefSeq" id="WP_249320312.1">
    <property type="nucleotide sequence ID" value="NZ_JACRSN010000021.1"/>
</dbReference>
<dbReference type="Proteomes" id="UP000651482">
    <property type="component" value="Unassembled WGS sequence"/>
</dbReference>
<reference evidence="1" key="1">
    <citation type="submission" date="2020-08" db="EMBL/GenBank/DDBJ databases">
        <title>Genome public.</title>
        <authorList>
            <person name="Liu C."/>
            <person name="Sun Q."/>
        </authorList>
    </citation>
    <scope>NUCLEOTIDE SEQUENCE</scope>
    <source>
        <strain evidence="1">NSJ-40</strain>
    </source>
</reference>
<comment type="caution">
    <text evidence="1">The sequence shown here is derived from an EMBL/GenBank/DDBJ whole genome shotgun (WGS) entry which is preliminary data.</text>
</comment>
<sequence length="80" mass="9038">MLKFDLLDFRTGYSRPFTFIDRCAIIRSTSVLPGILSGAHAAFQMQFAEKSGGSPNLNRSGLIFDCNLRRKKSEVLFHEI</sequence>
<keyword evidence="2" id="KW-1185">Reference proteome</keyword>
<gene>
    <name evidence="1" type="ORF">IAG03_12170</name>
</gene>